<dbReference type="AlphaFoldDB" id="A0ABD3IH77"/>
<reference evidence="9 10" key="1">
    <citation type="submission" date="2024-11" db="EMBL/GenBank/DDBJ databases">
        <title>Chromosome-level genome assembly of Eucalyptus globulus Labill. provides insights into its genome evolution.</title>
        <authorList>
            <person name="Li X."/>
        </authorList>
    </citation>
    <scope>NUCLEOTIDE SEQUENCE [LARGE SCALE GENOMIC DNA]</scope>
    <source>
        <strain evidence="9">CL2024</strain>
        <tissue evidence="9">Fresh tender leaves</tissue>
    </source>
</reference>
<dbReference type="Pfam" id="PF08245">
    <property type="entry name" value="Mur_ligase_M"/>
    <property type="match status" value="1"/>
</dbReference>
<evidence type="ECO:0000313" key="10">
    <source>
        <dbReference type="Proteomes" id="UP001634007"/>
    </source>
</evidence>
<dbReference type="InterPro" id="IPR001645">
    <property type="entry name" value="Folylpolyglutamate_synth"/>
</dbReference>
<feature type="domain" description="Mur ligase C-terminal" evidence="7">
    <location>
        <begin position="383"/>
        <end position="445"/>
    </location>
</feature>
<evidence type="ECO:0000256" key="1">
    <source>
        <dbReference type="ARBA" id="ARBA00008276"/>
    </source>
</evidence>
<comment type="similarity">
    <text evidence="1">Belongs to the folylpolyglutamate synthase family.</text>
</comment>
<dbReference type="InterPro" id="IPR036615">
    <property type="entry name" value="Mur_ligase_C_dom_sf"/>
</dbReference>
<keyword evidence="3" id="KW-0479">Metal-binding</keyword>
<dbReference type="PANTHER" id="PTHR11136:SF0">
    <property type="entry name" value="DIHYDROFOLATE SYNTHETASE-RELATED"/>
    <property type="match status" value="1"/>
</dbReference>
<keyword evidence="6" id="KW-0460">Magnesium</keyword>
<keyword evidence="5" id="KW-0067">ATP-binding</keyword>
<evidence type="ECO:0000256" key="5">
    <source>
        <dbReference type="ARBA" id="ARBA00022840"/>
    </source>
</evidence>
<accession>A0ABD3IH77</accession>
<dbReference type="GO" id="GO:0005524">
    <property type="term" value="F:ATP binding"/>
    <property type="evidence" value="ECO:0007669"/>
    <property type="project" value="UniProtKB-KW"/>
</dbReference>
<dbReference type="Pfam" id="PF02875">
    <property type="entry name" value="Mur_ligase_C"/>
    <property type="match status" value="1"/>
</dbReference>
<dbReference type="InterPro" id="IPR004101">
    <property type="entry name" value="Mur_ligase_C"/>
</dbReference>
<evidence type="ECO:0008006" key="11">
    <source>
        <dbReference type="Google" id="ProtNLM"/>
    </source>
</evidence>
<dbReference type="PANTHER" id="PTHR11136">
    <property type="entry name" value="FOLYLPOLYGLUTAMATE SYNTHASE-RELATED"/>
    <property type="match status" value="1"/>
</dbReference>
<dbReference type="SUPFAM" id="SSF53623">
    <property type="entry name" value="MurD-like peptide ligases, catalytic domain"/>
    <property type="match status" value="1"/>
</dbReference>
<sequence>MRFLRLISSSAAFSLRKSFYNKQWFLPFTQGPSSSAGDVEMREFVEYIDSLKNYEKSGVPKGAGTDSDDGFDLGRMRRLMGRLGNPDSRFKALHIAGTKGKGSTAAFLVNILNAEGYAVGCYTSPHILSIRERILVGNPAKPVPAEKLNCLFHQIKDILDESIVLENGRLSHFEVLTAVAFRLFAQENVDMAVIEAGLGGARDATNVISSSGLLASVITTIGEEHMDALGGSLESIAMAKSGIIKHSRPLVLGGPFVPQIERILRDKASVMNSPVVLASGAGNRSVIKSICFVDGRPCQFCDVVFEVERDLQLSSNLLDVKMSMLGDHQLQNAVTATCAALCLRDMGWTISDRSIRAGLERTHLLGRSQFLTFTEAEALGLPGAAVLLDGAHTKESARALVDTIKMAFPDAPLALVVAMARDKDHAAFAKEFLSGARLEVVVLTEVNIAGGIARTTPSTLLRDCWIQESERMGIAVLHDKMPEYQESFGDGSEGSLIGMEDRVILTAADSSLADALHAANRILKRKARKGPALHVVTGSLHMATSVLLSLRG</sequence>
<evidence type="ECO:0000259" key="7">
    <source>
        <dbReference type="Pfam" id="PF02875"/>
    </source>
</evidence>
<keyword evidence="10" id="KW-1185">Reference proteome</keyword>
<gene>
    <name evidence="9" type="ORF">ACJRO7_006231</name>
</gene>
<protein>
    <recommendedName>
        <fullName evidence="11">Mur ligase central domain-containing protein</fullName>
    </recommendedName>
</protein>
<evidence type="ECO:0000259" key="8">
    <source>
        <dbReference type="Pfam" id="PF08245"/>
    </source>
</evidence>
<dbReference type="InterPro" id="IPR036565">
    <property type="entry name" value="Mur-like_cat_sf"/>
</dbReference>
<dbReference type="GO" id="GO:0046872">
    <property type="term" value="F:metal ion binding"/>
    <property type="evidence" value="ECO:0007669"/>
    <property type="project" value="UniProtKB-KW"/>
</dbReference>
<dbReference type="NCBIfam" id="TIGR01499">
    <property type="entry name" value="folC"/>
    <property type="match status" value="1"/>
</dbReference>
<dbReference type="FunFam" id="3.40.1190.10:FF:000012">
    <property type="entry name" value="Dihydrofolate synthetase"/>
    <property type="match status" value="1"/>
</dbReference>
<dbReference type="Gene3D" id="3.90.190.20">
    <property type="entry name" value="Mur ligase, C-terminal domain"/>
    <property type="match status" value="1"/>
</dbReference>
<evidence type="ECO:0000256" key="4">
    <source>
        <dbReference type="ARBA" id="ARBA00022741"/>
    </source>
</evidence>
<name>A0ABD3IH77_EUCGL</name>
<organism evidence="9 10">
    <name type="scientific">Eucalyptus globulus</name>
    <name type="common">Tasmanian blue gum</name>
    <dbReference type="NCBI Taxonomy" id="34317"/>
    <lineage>
        <taxon>Eukaryota</taxon>
        <taxon>Viridiplantae</taxon>
        <taxon>Streptophyta</taxon>
        <taxon>Embryophyta</taxon>
        <taxon>Tracheophyta</taxon>
        <taxon>Spermatophyta</taxon>
        <taxon>Magnoliopsida</taxon>
        <taxon>eudicotyledons</taxon>
        <taxon>Gunneridae</taxon>
        <taxon>Pentapetalae</taxon>
        <taxon>rosids</taxon>
        <taxon>malvids</taxon>
        <taxon>Myrtales</taxon>
        <taxon>Myrtaceae</taxon>
        <taxon>Myrtoideae</taxon>
        <taxon>Eucalypteae</taxon>
        <taxon>Eucalyptus</taxon>
    </lineage>
</organism>
<dbReference type="GO" id="GO:0009396">
    <property type="term" value="P:folic acid-containing compound biosynthetic process"/>
    <property type="evidence" value="ECO:0007669"/>
    <property type="project" value="UniProtKB-ARBA"/>
</dbReference>
<evidence type="ECO:0000256" key="3">
    <source>
        <dbReference type="ARBA" id="ARBA00022723"/>
    </source>
</evidence>
<dbReference type="SUPFAM" id="SSF53244">
    <property type="entry name" value="MurD-like peptide ligases, peptide-binding domain"/>
    <property type="match status" value="1"/>
</dbReference>
<dbReference type="Proteomes" id="UP001634007">
    <property type="component" value="Unassembled WGS sequence"/>
</dbReference>
<dbReference type="InterPro" id="IPR018109">
    <property type="entry name" value="Folylpolyglutamate_synth_CS"/>
</dbReference>
<dbReference type="PROSITE" id="PS01011">
    <property type="entry name" value="FOLYLPOLYGLU_SYNT_1"/>
    <property type="match status" value="1"/>
</dbReference>
<evidence type="ECO:0000256" key="6">
    <source>
        <dbReference type="ARBA" id="ARBA00022842"/>
    </source>
</evidence>
<dbReference type="InterPro" id="IPR013221">
    <property type="entry name" value="Mur_ligase_cen"/>
</dbReference>
<keyword evidence="2" id="KW-0436">Ligase</keyword>
<dbReference type="EMBL" id="JBJKBG010000011">
    <property type="protein sequence ID" value="KAL3714264.1"/>
    <property type="molecule type" value="Genomic_DNA"/>
</dbReference>
<dbReference type="Gene3D" id="3.40.1190.10">
    <property type="entry name" value="Mur-like, catalytic domain"/>
    <property type="match status" value="1"/>
</dbReference>
<dbReference type="GO" id="GO:0016881">
    <property type="term" value="F:acid-amino acid ligase activity"/>
    <property type="evidence" value="ECO:0007669"/>
    <property type="project" value="UniProtKB-ARBA"/>
</dbReference>
<keyword evidence="4" id="KW-0547">Nucleotide-binding</keyword>
<evidence type="ECO:0000256" key="2">
    <source>
        <dbReference type="ARBA" id="ARBA00022598"/>
    </source>
</evidence>
<feature type="domain" description="Mur ligase central" evidence="8">
    <location>
        <begin position="181"/>
        <end position="340"/>
    </location>
</feature>
<proteinExistence type="inferred from homology"/>
<evidence type="ECO:0000313" key="9">
    <source>
        <dbReference type="EMBL" id="KAL3714264.1"/>
    </source>
</evidence>
<dbReference type="PROSITE" id="PS01012">
    <property type="entry name" value="FOLYLPOLYGLU_SYNT_2"/>
    <property type="match status" value="1"/>
</dbReference>
<comment type="caution">
    <text evidence="9">The sequence shown here is derived from an EMBL/GenBank/DDBJ whole genome shotgun (WGS) entry which is preliminary data.</text>
</comment>